<dbReference type="Proteomes" id="UP001302000">
    <property type="component" value="Segment"/>
</dbReference>
<accession>A0AA86Y9W9</accession>
<dbReference type="RefSeq" id="YP_013605495.1">
    <property type="nucleotide sequence ID" value="NC_134205.1"/>
</dbReference>
<proteinExistence type="predicted"/>
<organism evidence="1 2">
    <name type="scientific">Caudoviricetes sp. vir335</name>
    <dbReference type="NCBI Taxonomy" id="3068357"/>
    <lineage>
        <taxon>Viruses</taxon>
        <taxon>Duplodnaviria</taxon>
        <taxon>Heunggongvirae</taxon>
        <taxon>Uroviricota</taxon>
        <taxon>Caudoviricetes</taxon>
    </lineage>
</organism>
<dbReference type="GeneID" id="301841408"/>
<keyword evidence="2" id="KW-1185">Reference proteome</keyword>
<keyword evidence="1" id="KW-0540">Nuclease</keyword>
<evidence type="ECO:0000313" key="2">
    <source>
        <dbReference type="Proteomes" id="UP001302000"/>
    </source>
</evidence>
<name>A0AA86Y9W9_9CAUD</name>
<keyword evidence="1" id="KW-0378">Hydrolase</keyword>
<dbReference type="EMBL" id="BK063680">
    <property type="protein sequence ID" value="DBA35591.1"/>
    <property type="molecule type" value="Genomic_DNA"/>
</dbReference>
<keyword evidence="1" id="KW-0255">Endonuclease</keyword>
<evidence type="ECO:0000313" key="1">
    <source>
        <dbReference type="EMBL" id="DBA35591.1"/>
    </source>
</evidence>
<sequence>MTRHPIDLVGQRYGRLLVLGKAPHQGRKVCWNCICDCGNETTVQTFNLIFGYTRSCGCYRRERAKEMHSKK</sequence>
<gene>
    <name evidence="1" type="ORF">vir335_00035</name>
</gene>
<reference evidence="1 2" key="1">
    <citation type="journal article" date="2023" name="Nat. Microbiol.">
        <title>A compendium of viruses from methanogenic archaea reveals their diversity and adaptations to the gut environment.</title>
        <authorList>
            <person name="Medvedeva S."/>
            <person name="Borrel G."/>
            <person name="Krupovic M."/>
            <person name="Gribaldo S."/>
        </authorList>
    </citation>
    <scope>NUCLEOTIDE SEQUENCE [LARGE SCALE GENOMIC DNA]</scope>
</reference>
<protein>
    <submittedName>
        <fullName evidence="1">HNH endonuclease</fullName>
    </submittedName>
</protein>
<dbReference type="GO" id="GO:0004519">
    <property type="term" value="F:endonuclease activity"/>
    <property type="evidence" value="ECO:0007669"/>
    <property type="project" value="UniProtKB-KW"/>
</dbReference>